<dbReference type="Pfam" id="PF01408">
    <property type="entry name" value="GFO_IDH_MocA"/>
    <property type="match status" value="1"/>
</dbReference>
<dbReference type="SUPFAM" id="SSF51735">
    <property type="entry name" value="NAD(P)-binding Rossmann-fold domains"/>
    <property type="match status" value="1"/>
</dbReference>
<dbReference type="InterPro" id="IPR000683">
    <property type="entry name" value="Gfo/Idh/MocA-like_OxRdtase_N"/>
</dbReference>
<dbReference type="Pfam" id="PF22725">
    <property type="entry name" value="GFO_IDH_MocA_C3"/>
    <property type="match status" value="1"/>
</dbReference>
<keyword evidence="4" id="KW-1185">Reference proteome</keyword>
<dbReference type="SUPFAM" id="SSF55347">
    <property type="entry name" value="Glyceraldehyde-3-phosphate dehydrogenase-like, C-terminal domain"/>
    <property type="match status" value="1"/>
</dbReference>
<dbReference type="Gene3D" id="3.40.50.720">
    <property type="entry name" value="NAD(P)-binding Rossmann-like Domain"/>
    <property type="match status" value="1"/>
</dbReference>
<dbReference type="AlphaFoldDB" id="A0A4R5CDP5"/>
<dbReference type="RefSeq" id="WP_131889171.1">
    <property type="nucleotide sequence ID" value="NZ_SMKU01000006.1"/>
</dbReference>
<feature type="domain" description="GFO/IDH/MocA-like oxidoreductase" evidence="2">
    <location>
        <begin position="141"/>
        <end position="257"/>
    </location>
</feature>
<dbReference type="InterPro" id="IPR051450">
    <property type="entry name" value="Gfo/Idh/MocA_Oxidoreductases"/>
</dbReference>
<accession>A0A4R5CDP5</accession>
<dbReference type="EMBL" id="SMKU01000006">
    <property type="protein sequence ID" value="TDD96420.1"/>
    <property type="molecule type" value="Genomic_DNA"/>
</dbReference>
<organism evidence="3 4">
    <name type="scientific">Actinomadura rubrisoli</name>
    <dbReference type="NCBI Taxonomy" id="2530368"/>
    <lineage>
        <taxon>Bacteria</taxon>
        <taxon>Bacillati</taxon>
        <taxon>Actinomycetota</taxon>
        <taxon>Actinomycetes</taxon>
        <taxon>Streptosporangiales</taxon>
        <taxon>Thermomonosporaceae</taxon>
        <taxon>Actinomadura</taxon>
    </lineage>
</organism>
<proteinExistence type="predicted"/>
<dbReference type="PANTHER" id="PTHR43377">
    <property type="entry name" value="BILIVERDIN REDUCTASE A"/>
    <property type="match status" value="1"/>
</dbReference>
<dbReference type="Gene3D" id="3.30.360.10">
    <property type="entry name" value="Dihydrodipicolinate Reductase, domain 2"/>
    <property type="match status" value="1"/>
</dbReference>
<evidence type="ECO:0000259" key="1">
    <source>
        <dbReference type="Pfam" id="PF01408"/>
    </source>
</evidence>
<dbReference type="InterPro" id="IPR055170">
    <property type="entry name" value="GFO_IDH_MocA-like_dom"/>
</dbReference>
<gene>
    <name evidence="3" type="ORF">E1298_02980</name>
</gene>
<sequence>MTAPLGVLLVGYAGVGHQDHQAEMYAPGFAGHPGFRVIAVSDIPDEGDTAAKEHADALGVPWMPDLDEALRWADVDVVSVCVPFDRRVEVTAAALHAGKHVLVDKPMALTVNECAAIASVAAETGLICMPAHHQRFHPVLRAARAAIAAGRVGLPWNVQADFLVAGGGPVWPLGELLNFAPYATDAVQALTGLAVTHVYATAGAHFHDQGPEDLVVLCLTHERGLTSTVVAGRTRPQAGVAGLGLHRYRISGSHGTLLADAARPAVTVRTGDGMGTRWSGAGTVHHMLDELHTAIRSGRPADLGPADAVTALSIVRAAEASIETGRPVPLEPDKVALP</sequence>
<evidence type="ECO:0000313" key="3">
    <source>
        <dbReference type="EMBL" id="TDD96420.1"/>
    </source>
</evidence>
<dbReference type="GO" id="GO:0000166">
    <property type="term" value="F:nucleotide binding"/>
    <property type="evidence" value="ECO:0007669"/>
    <property type="project" value="InterPro"/>
</dbReference>
<dbReference type="InterPro" id="IPR036291">
    <property type="entry name" value="NAD(P)-bd_dom_sf"/>
</dbReference>
<feature type="domain" description="Gfo/Idh/MocA-like oxidoreductase N-terminal" evidence="1">
    <location>
        <begin position="7"/>
        <end position="132"/>
    </location>
</feature>
<evidence type="ECO:0000259" key="2">
    <source>
        <dbReference type="Pfam" id="PF22725"/>
    </source>
</evidence>
<dbReference type="OrthoDB" id="9792085at2"/>
<reference evidence="3 4" key="1">
    <citation type="submission" date="2019-03" db="EMBL/GenBank/DDBJ databases">
        <title>Draft genome sequences of novel Actinobacteria.</title>
        <authorList>
            <person name="Sahin N."/>
            <person name="Ay H."/>
            <person name="Saygin H."/>
        </authorList>
    </citation>
    <scope>NUCLEOTIDE SEQUENCE [LARGE SCALE GENOMIC DNA]</scope>
    <source>
        <strain evidence="3 4">H3C3</strain>
    </source>
</reference>
<name>A0A4R5CDP5_9ACTN</name>
<evidence type="ECO:0000313" key="4">
    <source>
        <dbReference type="Proteomes" id="UP000294513"/>
    </source>
</evidence>
<protein>
    <submittedName>
        <fullName evidence="3">Gfo/Idh/MocA family oxidoreductase</fullName>
    </submittedName>
</protein>
<dbReference type="PANTHER" id="PTHR43377:SF1">
    <property type="entry name" value="BILIVERDIN REDUCTASE A"/>
    <property type="match status" value="1"/>
</dbReference>
<comment type="caution">
    <text evidence="3">The sequence shown here is derived from an EMBL/GenBank/DDBJ whole genome shotgun (WGS) entry which is preliminary data.</text>
</comment>
<dbReference type="Proteomes" id="UP000294513">
    <property type="component" value="Unassembled WGS sequence"/>
</dbReference>